<feature type="chain" id="PRO_5031093912" evidence="1">
    <location>
        <begin position="23"/>
        <end position="317"/>
    </location>
</feature>
<evidence type="ECO:0000256" key="1">
    <source>
        <dbReference type="SAM" id="SignalP"/>
    </source>
</evidence>
<accession>A0A7S4UIW6</accession>
<organism evidence="2">
    <name type="scientific">Guillardia theta</name>
    <name type="common">Cryptophyte</name>
    <name type="synonym">Cryptomonas phi</name>
    <dbReference type="NCBI Taxonomy" id="55529"/>
    <lineage>
        <taxon>Eukaryota</taxon>
        <taxon>Cryptophyceae</taxon>
        <taxon>Pyrenomonadales</taxon>
        <taxon>Geminigeraceae</taxon>
        <taxon>Guillardia</taxon>
    </lineage>
</organism>
<feature type="signal peptide" evidence="1">
    <location>
        <begin position="1"/>
        <end position="22"/>
    </location>
</feature>
<dbReference type="AlphaFoldDB" id="A0A7S4UIW6"/>
<proteinExistence type="predicted"/>
<keyword evidence="1" id="KW-0732">Signal</keyword>
<evidence type="ECO:0000313" key="2">
    <source>
        <dbReference type="EMBL" id="CAE2322764.1"/>
    </source>
</evidence>
<sequence>MMIRFKLIIASVVLEQILCFQARPSMLTRRVPFSHGIARLPSRSLHHFQSSKPSRTSLKSALRGKDEEWEKWKTKFAGKFVIQSGTATTLSKKSAEETLQSNEIDSIQKHFKPSQILQVERGRRLTEVEVESLELKSEVGELIGFAGGGGDHGDEMGGKRLTSKVEMLLKDNLEDVETDMMGVATQQGTVSRRDFSTILQEGGESGTAIGQLLSSREVESLLDFAVNVAGDGSDKIYIQKLKKSLTPQSVSRGMKQADLFFDDGSVSLSISMPEDPSKVLQTPSSSSPLAPPPPLLLLSCCLVAVMSSFPSSFSTCC</sequence>
<gene>
    <name evidence="2" type="ORF">GTHE00462_LOCUS28379</name>
</gene>
<name>A0A7S4UIW6_GUITH</name>
<reference evidence="2" key="1">
    <citation type="submission" date="2021-01" db="EMBL/GenBank/DDBJ databases">
        <authorList>
            <person name="Corre E."/>
            <person name="Pelletier E."/>
            <person name="Niang G."/>
            <person name="Scheremetjew M."/>
            <person name="Finn R."/>
            <person name="Kale V."/>
            <person name="Holt S."/>
            <person name="Cochrane G."/>
            <person name="Meng A."/>
            <person name="Brown T."/>
            <person name="Cohen L."/>
        </authorList>
    </citation>
    <scope>NUCLEOTIDE SEQUENCE</scope>
    <source>
        <strain evidence="2">CCMP 2712</strain>
    </source>
</reference>
<protein>
    <submittedName>
        <fullName evidence="2">Uncharacterized protein</fullName>
    </submittedName>
</protein>
<dbReference type="EMBL" id="HBKN01036325">
    <property type="protein sequence ID" value="CAE2322764.1"/>
    <property type="molecule type" value="Transcribed_RNA"/>
</dbReference>